<proteinExistence type="inferred from homology"/>
<organism evidence="10 11">
    <name type="scientific">Dysgonomonas termitidis</name>
    <dbReference type="NCBI Taxonomy" id="1516126"/>
    <lineage>
        <taxon>Bacteria</taxon>
        <taxon>Pseudomonadati</taxon>
        <taxon>Bacteroidota</taxon>
        <taxon>Bacteroidia</taxon>
        <taxon>Bacteroidales</taxon>
        <taxon>Dysgonomonadaceae</taxon>
        <taxon>Dysgonomonas</taxon>
    </lineage>
</organism>
<evidence type="ECO:0000256" key="8">
    <source>
        <dbReference type="SAM" id="MobiDB-lite"/>
    </source>
</evidence>
<dbReference type="Pfam" id="PF07715">
    <property type="entry name" value="Plug"/>
    <property type="match status" value="1"/>
</dbReference>
<dbReference type="SUPFAM" id="SSF49464">
    <property type="entry name" value="Carboxypeptidase regulatory domain-like"/>
    <property type="match status" value="1"/>
</dbReference>
<keyword evidence="2 7" id="KW-0813">Transport</keyword>
<dbReference type="EMBL" id="JBHSGN010000133">
    <property type="protein sequence ID" value="MFC4676349.1"/>
    <property type="molecule type" value="Genomic_DNA"/>
</dbReference>
<sequence>MENHKQKIKIGKGDTMRVMQRYAFLMFLFLALPVMAFSQTRTVRGTVTDTQGEAIPGASVTVNGTQRGTLTNVDGSFSIDASPNDRLTISFIGFLKQEIAVGNNTRLDITMKEDNTELEDVVVVGYGTQKKATLTGSVSSVASKEITVTKNENVVNMLAGKLPGLRVTQTSSRPGAFDSKFDIRGLGNPLIVIDGVPSDNDTFQRMDGSEIESVSILKDAAAAIYGLRSANGVVLVTTKRGASSVKAFEIQYGFNVGWQQFLHVPENVNAVQYMELVNEKLYAGSWFNTLTGNTVPHFTDANFQPYRDGTLQTTDWLGATFRNNAMQQQHNITMDGGSETVRYFFNLGYMNQESALRSNSMNYDRWNFRSNVDVNITKRLKASVSLGGYMDDMVEPGIDIWTVYKNVYVQQPHVPVYANNNPNYLNASPGEAYNRLIDGHPLANTNSDYVGENKYINRKFNGQLSLTYDIPGINGLSAKASYYYDFRDKDSRWFKKGYSLYLYNDTNDTYTPGGAIMGDGQSPSKRSVQRMDEKWENRNLQLSLNYNRTFNDVHNVAALVLFEDGYSTGDNFYAKRFISLNSEYLFAGDALGQVGSMNSGSPWDRSSQAFVGKFNYDYAGKYLLEIAGRYDGSSKFPKDSQWGLFGSVSAGWRISEETFFKESPLAFINNLKLKGSYGVMGDDGAASNYPTVSAAYQIAQEIAWIYGANGGVEAGLKPTSLPNPDLTWYTADMLNVGVEAEMWNGLLGGSFEYYVRNRDGLIGRSTEALPKTVGADMPEENMNSDRTFGYDVSVYHRNKIGDVEYNIGANMFATRNEWRDKLDQGPAGNSFENWKRRDNTNRYKDIWFVRNTLGQFQSFDQIYNFDTYRIGGGGGMRPGEYYYEDWNGDGIINDDDMQALATFGMPLFNYGFNIGAAYKGFDLNANFQGAAGIYYRYTETYAMPLGWNDGGTNIKFWDRWHPEDPAKMYDPQSKWIPGKFPVTTGGEYDPDGSTRIENASYVRLKSLEIGYTLPKNIVSKVGVKNMRVYVSGYNLLTFTGLDGMDPEHPGGQGGAIDGNRDKNNNDVTGNYRYPLNRTWNIGATIKF</sequence>
<evidence type="ECO:0000313" key="10">
    <source>
        <dbReference type="EMBL" id="MFC4676349.1"/>
    </source>
</evidence>
<evidence type="ECO:0000259" key="9">
    <source>
        <dbReference type="Pfam" id="PF07715"/>
    </source>
</evidence>
<comment type="subcellular location">
    <subcellularLocation>
        <location evidence="1 7">Cell outer membrane</location>
        <topology evidence="1 7">Multi-pass membrane protein</topology>
    </subcellularLocation>
</comment>
<dbReference type="Gene3D" id="2.170.130.10">
    <property type="entry name" value="TonB-dependent receptor, plug domain"/>
    <property type="match status" value="1"/>
</dbReference>
<name>A0ABV9L2U7_9BACT</name>
<dbReference type="SUPFAM" id="SSF56935">
    <property type="entry name" value="Porins"/>
    <property type="match status" value="1"/>
</dbReference>
<gene>
    <name evidence="10" type="ORF">ACFO6W_21950</name>
</gene>
<comment type="similarity">
    <text evidence="7">Belongs to the TonB-dependent receptor family.</text>
</comment>
<dbReference type="InterPro" id="IPR023997">
    <property type="entry name" value="TonB-dep_OMP_SusC/RagA_CS"/>
</dbReference>
<evidence type="ECO:0000256" key="4">
    <source>
        <dbReference type="ARBA" id="ARBA00022692"/>
    </source>
</evidence>
<feature type="domain" description="TonB-dependent receptor plug" evidence="9">
    <location>
        <begin position="131"/>
        <end position="233"/>
    </location>
</feature>
<evidence type="ECO:0000256" key="2">
    <source>
        <dbReference type="ARBA" id="ARBA00022448"/>
    </source>
</evidence>
<evidence type="ECO:0000256" key="5">
    <source>
        <dbReference type="ARBA" id="ARBA00023136"/>
    </source>
</evidence>
<dbReference type="InterPro" id="IPR036942">
    <property type="entry name" value="Beta-barrel_TonB_sf"/>
</dbReference>
<evidence type="ECO:0000256" key="7">
    <source>
        <dbReference type="PROSITE-ProRule" id="PRU01360"/>
    </source>
</evidence>
<dbReference type="NCBIfam" id="TIGR04056">
    <property type="entry name" value="OMP_RagA_SusC"/>
    <property type="match status" value="1"/>
</dbReference>
<dbReference type="InterPro" id="IPR008969">
    <property type="entry name" value="CarboxyPept-like_regulatory"/>
</dbReference>
<keyword evidence="6 7" id="KW-0998">Cell outer membrane</keyword>
<protein>
    <submittedName>
        <fullName evidence="10">SusC/RagA family TonB-linked outer membrane protein</fullName>
    </submittedName>
</protein>
<evidence type="ECO:0000256" key="6">
    <source>
        <dbReference type="ARBA" id="ARBA00023237"/>
    </source>
</evidence>
<accession>A0ABV9L2U7</accession>
<keyword evidence="4 7" id="KW-0812">Transmembrane</keyword>
<evidence type="ECO:0000256" key="1">
    <source>
        <dbReference type="ARBA" id="ARBA00004571"/>
    </source>
</evidence>
<keyword evidence="3 7" id="KW-1134">Transmembrane beta strand</keyword>
<keyword evidence="5 7" id="KW-0472">Membrane</keyword>
<evidence type="ECO:0000313" key="11">
    <source>
        <dbReference type="Proteomes" id="UP001596023"/>
    </source>
</evidence>
<dbReference type="InterPro" id="IPR037066">
    <property type="entry name" value="Plug_dom_sf"/>
</dbReference>
<dbReference type="Gene3D" id="2.60.40.1120">
    <property type="entry name" value="Carboxypeptidase-like, regulatory domain"/>
    <property type="match status" value="1"/>
</dbReference>
<evidence type="ECO:0000256" key="3">
    <source>
        <dbReference type="ARBA" id="ARBA00022452"/>
    </source>
</evidence>
<dbReference type="InterPro" id="IPR039426">
    <property type="entry name" value="TonB-dep_rcpt-like"/>
</dbReference>
<dbReference type="InterPro" id="IPR012910">
    <property type="entry name" value="Plug_dom"/>
</dbReference>
<dbReference type="NCBIfam" id="TIGR04057">
    <property type="entry name" value="SusC_RagA_signa"/>
    <property type="match status" value="1"/>
</dbReference>
<dbReference type="Proteomes" id="UP001596023">
    <property type="component" value="Unassembled WGS sequence"/>
</dbReference>
<dbReference type="Pfam" id="PF13715">
    <property type="entry name" value="CarbopepD_reg_2"/>
    <property type="match status" value="1"/>
</dbReference>
<dbReference type="RefSeq" id="WP_380000497.1">
    <property type="nucleotide sequence ID" value="NZ_JBHSGN010000133.1"/>
</dbReference>
<dbReference type="PROSITE" id="PS52016">
    <property type="entry name" value="TONB_DEPENDENT_REC_3"/>
    <property type="match status" value="1"/>
</dbReference>
<dbReference type="InterPro" id="IPR023996">
    <property type="entry name" value="TonB-dep_OMP_SusC/RagA"/>
</dbReference>
<reference evidence="11" key="1">
    <citation type="journal article" date="2019" name="Int. J. Syst. Evol. Microbiol.">
        <title>The Global Catalogue of Microorganisms (GCM) 10K type strain sequencing project: providing services to taxonomists for standard genome sequencing and annotation.</title>
        <authorList>
            <consortium name="The Broad Institute Genomics Platform"/>
            <consortium name="The Broad Institute Genome Sequencing Center for Infectious Disease"/>
            <person name="Wu L."/>
            <person name="Ma J."/>
        </authorList>
    </citation>
    <scope>NUCLEOTIDE SEQUENCE [LARGE SCALE GENOMIC DNA]</scope>
    <source>
        <strain evidence="11">CCUG 66188</strain>
    </source>
</reference>
<keyword evidence="11" id="KW-1185">Reference proteome</keyword>
<feature type="region of interest" description="Disordered" evidence="8">
    <location>
        <begin position="1046"/>
        <end position="1066"/>
    </location>
</feature>
<comment type="caution">
    <text evidence="10">The sequence shown here is derived from an EMBL/GenBank/DDBJ whole genome shotgun (WGS) entry which is preliminary data.</text>
</comment>
<dbReference type="Gene3D" id="2.40.170.20">
    <property type="entry name" value="TonB-dependent receptor, beta-barrel domain"/>
    <property type="match status" value="1"/>
</dbReference>